<sequence length="462" mass="50229">MNIKEQAEEIWNDPKKRNYVLLIAMLPVAYLLYKAMFAQATPPPAVVTDDTTQITNLIGTGSIDKLESNQIAEFLQEYEDNMRRREAILAKKEKDQVAKHNALREELETTQSSLRQLQQTFTTALQNINTGQNGHGRRIVGRNGGQQEMSTGDNGRTINRYPAASNPPNDFNERTKSPSPYVSFYRGANGEQHAEGFPKPAIRTITPHTVRTVNADGDVEEKPAPNSVASRAAIRQENANVMRDYEALPEEEENETGFLPVGSIITGVLINGVDAPTSGKAGDVPFLLRVKHEAQLPNYFTTDIRECFIVASGQGNLATSRADVRTNTISCVNEDGEAIEASLKAYAVSSKDGKAGIPGRLVTKSGQVIARAMMSGFMSGISDAAAPQAVNIISDNTDDGWQSPDWGKLGSSSVFNGASNALDTVAEYYISLAEEMHPVIEIGAMNEVNFIVTNGATLKFSN</sequence>
<proteinExistence type="predicted"/>
<keyword evidence="3" id="KW-0472">Membrane</keyword>
<feature type="coiled-coil region" evidence="1">
    <location>
        <begin position="75"/>
        <end position="120"/>
    </location>
</feature>
<keyword evidence="3" id="KW-0812">Transmembrane</keyword>
<evidence type="ECO:0000256" key="2">
    <source>
        <dbReference type="SAM" id="MobiDB-lite"/>
    </source>
</evidence>
<keyword evidence="1" id="KW-0175">Coiled coil</keyword>
<evidence type="ECO:0000313" key="5">
    <source>
        <dbReference type="Proteomes" id="UP000638014"/>
    </source>
</evidence>
<feature type="transmembrane region" description="Helical" evidence="3">
    <location>
        <begin position="20"/>
        <end position="37"/>
    </location>
</feature>
<reference evidence="4" key="1">
    <citation type="submission" date="2020-09" db="EMBL/GenBank/DDBJ databases">
        <title>A novel bacterium of genus Neiella, isolated from South China Sea.</title>
        <authorList>
            <person name="Huang H."/>
            <person name="Mo K."/>
            <person name="Hu Y."/>
        </authorList>
    </citation>
    <scope>NUCLEOTIDE SEQUENCE</scope>
    <source>
        <strain evidence="4">HB171785</strain>
    </source>
</reference>
<protein>
    <recommendedName>
        <fullName evidence="6">Conjugal transfer protein TraB</fullName>
    </recommendedName>
</protein>
<keyword evidence="5" id="KW-1185">Reference proteome</keyword>
<dbReference type="AlphaFoldDB" id="A0A8J6QGC5"/>
<feature type="region of interest" description="Disordered" evidence="2">
    <location>
        <begin position="128"/>
        <end position="158"/>
    </location>
</feature>
<organism evidence="4 5">
    <name type="scientific">Neiella litorisoli</name>
    <dbReference type="NCBI Taxonomy" id="2771431"/>
    <lineage>
        <taxon>Bacteria</taxon>
        <taxon>Pseudomonadati</taxon>
        <taxon>Pseudomonadota</taxon>
        <taxon>Gammaproteobacteria</taxon>
        <taxon>Alteromonadales</taxon>
        <taxon>Echinimonadaceae</taxon>
        <taxon>Neiella</taxon>
    </lineage>
</organism>
<keyword evidence="3" id="KW-1133">Transmembrane helix</keyword>
<dbReference type="RefSeq" id="WP_191144517.1">
    <property type="nucleotide sequence ID" value="NZ_JACXAF010000009.1"/>
</dbReference>
<accession>A0A8J6QGC5</accession>
<evidence type="ECO:0008006" key="6">
    <source>
        <dbReference type="Google" id="ProtNLM"/>
    </source>
</evidence>
<dbReference type="EMBL" id="JACXAF010000009">
    <property type="protein sequence ID" value="MBD1389409.1"/>
    <property type="molecule type" value="Genomic_DNA"/>
</dbReference>
<evidence type="ECO:0000256" key="3">
    <source>
        <dbReference type="SAM" id="Phobius"/>
    </source>
</evidence>
<comment type="caution">
    <text evidence="4">The sequence shown here is derived from an EMBL/GenBank/DDBJ whole genome shotgun (WGS) entry which is preliminary data.</text>
</comment>
<evidence type="ECO:0000256" key="1">
    <source>
        <dbReference type="SAM" id="Coils"/>
    </source>
</evidence>
<dbReference type="Pfam" id="PF03743">
    <property type="entry name" value="TrbI"/>
    <property type="match status" value="1"/>
</dbReference>
<evidence type="ECO:0000313" key="4">
    <source>
        <dbReference type="EMBL" id="MBD1389409.1"/>
    </source>
</evidence>
<gene>
    <name evidence="4" type="ORF">IC617_08220</name>
</gene>
<name>A0A8J6QGC5_9GAMM</name>
<dbReference type="Proteomes" id="UP000638014">
    <property type="component" value="Unassembled WGS sequence"/>
</dbReference>
<feature type="compositionally biased region" description="Polar residues" evidence="2">
    <location>
        <begin position="145"/>
        <end position="157"/>
    </location>
</feature>
<dbReference type="CDD" id="cd16430">
    <property type="entry name" value="TraB"/>
    <property type="match status" value="1"/>
</dbReference>
<dbReference type="InterPro" id="IPR005498">
    <property type="entry name" value="T4SS_VirB10/TraB/TrbI"/>
</dbReference>